<keyword evidence="5" id="KW-0819">tRNA processing</keyword>
<dbReference type="InterPro" id="IPR027417">
    <property type="entry name" value="P-loop_NTPase"/>
</dbReference>
<dbReference type="RefSeq" id="WP_163567709.1">
    <property type="nucleotide sequence ID" value="NZ_BAAANY010000007.1"/>
</dbReference>
<comment type="subcellular location">
    <subcellularLocation>
        <location evidence="1">Cytoplasm</location>
    </subcellularLocation>
</comment>
<protein>
    <recommendedName>
        <fullName evidence="3">tRNA threonylcarbamoyladenosine biosynthesis protein TsaE</fullName>
    </recommendedName>
    <alternativeName>
        <fullName evidence="11">t(6)A37 threonylcarbamoyladenosine biosynthesis protein TsaE</fullName>
    </alternativeName>
</protein>
<keyword evidence="7" id="KW-0547">Nucleotide-binding</keyword>
<evidence type="ECO:0000256" key="11">
    <source>
        <dbReference type="ARBA" id="ARBA00032441"/>
    </source>
</evidence>
<keyword evidence="13" id="KW-1185">Reference proteome</keyword>
<evidence type="ECO:0000256" key="8">
    <source>
        <dbReference type="ARBA" id="ARBA00022840"/>
    </source>
</evidence>
<dbReference type="Pfam" id="PF02367">
    <property type="entry name" value="TsaE"/>
    <property type="match status" value="1"/>
</dbReference>
<comment type="function">
    <text evidence="10">Required for the formation of a threonylcarbamoyl group on adenosine at position 37 (t(6)A37) in tRNAs that read codons beginning with adenine. Is involved in the transfer of the threonylcarbamoyl moiety of threonylcarbamoyl-AMP (TC-AMP) to the N6 group of A37, together with TsaD and TsaB. TsaE seems to play an indirect role in the t(6)A biosynthesis pathway, possibly in regulating the core enzymatic function of TsaD.</text>
</comment>
<keyword evidence="8" id="KW-0067">ATP-binding</keyword>
<keyword evidence="6" id="KW-0479">Metal-binding</keyword>
<accession>A0ABN2GBQ4</accession>
<evidence type="ECO:0000256" key="2">
    <source>
        <dbReference type="ARBA" id="ARBA00007599"/>
    </source>
</evidence>
<evidence type="ECO:0000256" key="9">
    <source>
        <dbReference type="ARBA" id="ARBA00022842"/>
    </source>
</evidence>
<evidence type="ECO:0000256" key="10">
    <source>
        <dbReference type="ARBA" id="ARBA00024908"/>
    </source>
</evidence>
<evidence type="ECO:0000256" key="4">
    <source>
        <dbReference type="ARBA" id="ARBA00022490"/>
    </source>
</evidence>
<evidence type="ECO:0000256" key="6">
    <source>
        <dbReference type="ARBA" id="ARBA00022723"/>
    </source>
</evidence>
<evidence type="ECO:0000256" key="7">
    <source>
        <dbReference type="ARBA" id="ARBA00022741"/>
    </source>
</evidence>
<dbReference type="EMBL" id="BAAANY010000007">
    <property type="protein sequence ID" value="GAA1668663.1"/>
    <property type="molecule type" value="Genomic_DNA"/>
</dbReference>
<keyword evidence="9" id="KW-0460">Magnesium</keyword>
<sequence>MIQQLPTPADTKAYGHKLAKLLKPGDLLVLTGPLGAGKTALTQGIAAGLGVRSPVTSPTFIMARVHTDGRVPLVHVDAYRLGDSPDLAGEIDALDLDVTAEDAVTVVEWGSAVAHRLAEDYLEVRIARRDDSEERQAELVAHGTTWPARLSSS</sequence>
<keyword evidence="4" id="KW-0963">Cytoplasm</keyword>
<dbReference type="SUPFAM" id="SSF52540">
    <property type="entry name" value="P-loop containing nucleoside triphosphate hydrolases"/>
    <property type="match status" value="1"/>
</dbReference>
<organism evidence="12 13">
    <name type="scientific">Fodinicola feengrottensis</name>
    <dbReference type="NCBI Taxonomy" id="435914"/>
    <lineage>
        <taxon>Bacteria</taxon>
        <taxon>Bacillati</taxon>
        <taxon>Actinomycetota</taxon>
        <taxon>Actinomycetes</taxon>
        <taxon>Mycobacteriales</taxon>
        <taxon>Fodinicola</taxon>
    </lineage>
</organism>
<dbReference type="InterPro" id="IPR003442">
    <property type="entry name" value="T6A_TsaE"/>
</dbReference>
<evidence type="ECO:0000256" key="3">
    <source>
        <dbReference type="ARBA" id="ARBA00019010"/>
    </source>
</evidence>
<gene>
    <name evidence="12" type="primary">tsaE</name>
    <name evidence="12" type="ORF">GCM10009765_17620</name>
</gene>
<name>A0ABN2GBQ4_9ACTN</name>
<dbReference type="Proteomes" id="UP001500618">
    <property type="component" value="Unassembled WGS sequence"/>
</dbReference>
<evidence type="ECO:0000256" key="1">
    <source>
        <dbReference type="ARBA" id="ARBA00004496"/>
    </source>
</evidence>
<comment type="similarity">
    <text evidence="2">Belongs to the TsaE family.</text>
</comment>
<reference evidence="12 13" key="1">
    <citation type="journal article" date="2019" name="Int. J. Syst. Evol. Microbiol.">
        <title>The Global Catalogue of Microorganisms (GCM) 10K type strain sequencing project: providing services to taxonomists for standard genome sequencing and annotation.</title>
        <authorList>
            <consortium name="The Broad Institute Genomics Platform"/>
            <consortium name="The Broad Institute Genome Sequencing Center for Infectious Disease"/>
            <person name="Wu L."/>
            <person name="Ma J."/>
        </authorList>
    </citation>
    <scope>NUCLEOTIDE SEQUENCE [LARGE SCALE GENOMIC DNA]</scope>
    <source>
        <strain evidence="12 13">JCM 14718</strain>
    </source>
</reference>
<comment type="caution">
    <text evidence="12">The sequence shown here is derived from an EMBL/GenBank/DDBJ whole genome shotgun (WGS) entry which is preliminary data.</text>
</comment>
<proteinExistence type="inferred from homology"/>
<dbReference type="PANTHER" id="PTHR33540:SF2">
    <property type="entry name" value="TRNA THREONYLCARBAMOYLADENOSINE BIOSYNTHESIS PROTEIN TSAE"/>
    <property type="match status" value="1"/>
</dbReference>
<dbReference type="NCBIfam" id="TIGR00150">
    <property type="entry name" value="T6A_YjeE"/>
    <property type="match status" value="1"/>
</dbReference>
<evidence type="ECO:0000313" key="13">
    <source>
        <dbReference type="Proteomes" id="UP001500618"/>
    </source>
</evidence>
<dbReference type="Gene3D" id="3.40.50.300">
    <property type="entry name" value="P-loop containing nucleotide triphosphate hydrolases"/>
    <property type="match status" value="1"/>
</dbReference>
<evidence type="ECO:0000313" key="12">
    <source>
        <dbReference type="EMBL" id="GAA1668663.1"/>
    </source>
</evidence>
<dbReference type="PANTHER" id="PTHR33540">
    <property type="entry name" value="TRNA THREONYLCARBAMOYLADENOSINE BIOSYNTHESIS PROTEIN TSAE"/>
    <property type="match status" value="1"/>
</dbReference>
<evidence type="ECO:0000256" key="5">
    <source>
        <dbReference type="ARBA" id="ARBA00022694"/>
    </source>
</evidence>